<dbReference type="EMBL" id="KQ030523">
    <property type="protein sequence ID" value="KJZ74710.1"/>
    <property type="molecule type" value="Genomic_DNA"/>
</dbReference>
<evidence type="ECO:0008006" key="3">
    <source>
        <dbReference type="Google" id="ProtNLM"/>
    </source>
</evidence>
<evidence type="ECO:0000313" key="2">
    <source>
        <dbReference type="Proteomes" id="UP000054481"/>
    </source>
</evidence>
<dbReference type="InterPro" id="IPR008949">
    <property type="entry name" value="Isoprenoid_synthase_dom_sf"/>
</dbReference>
<organism evidence="1 2">
    <name type="scientific">Hirsutella minnesotensis 3608</name>
    <dbReference type="NCBI Taxonomy" id="1043627"/>
    <lineage>
        <taxon>Eukaryota</taxon>
        <taxon>Fungi</taxon>
        <taxon>Dikarya</taxon>
        <taxon>Ascomycota</taxon>
        <taxon>Pezizomycotina</taxon>
        <taxon>Sordariomycetes</taxon>
        <taxon>Hypocreomycetidae</taxon>
        <taxon>Hypocreales</taxon>
        <taxon>Ophiocordycipitaceae</taxon>
        <taxon>Hirsutella</taxon>
    </lineage>
</organism>
<dbReference type="Proteomes" id="UP000054481">
    <property type="component" value="Unassembled WGS sequence"/>
</dbReference>
<dbReference type="Gene3D" id="1.10.600.10">
    <property type="entry name" value="Farnesyl Diphosphate Synthase"/>
    <property type="match status" value="1"/>
</dbReference>
<accession>A0A0F7ZP15</accession>
<dbReference type="Pfam" id="PF19086">
    <property type="entry name" value="Terpene_syn_C_2"/>
    <property type="match status" value="1"/>
</dbReference>
<gene>
    <name evidence="1" type="ORF">HIM_05827</name>
</gene>
<keyword evidence="2" id="KW-1185">Reference proteome</keyword>
<dbReference type="SUPFAM" id="SSF48576">
    <property type="entry name" value="Terpenoid synthases"/>
    <property type="match status" value="1"/>
</dbReference>
<name>A0A0F7ZP15_9HYPO</name>
<reference evidence="1 2" key="1">
    <citation type="journal article" date="2014" name="Genome Biol. Evol.">
        <title>Comparative genomics and transcriptomics analyses reveal divergent lifestyle features of nematode endoparasitic fungus Hirsutella minnesotensis.</title>
        <authorList>
            <person name="Lai Y."/>
            <person name="Liu K."/>
            <person name="Zhang X."/>
            <person name="Zhang X."/>
            <person name="Li K."/>
            <person name="Wang N."/>
            <person name="Shu C."/>
            <person name="Wu Y."/>
            <person name="Wang C."/>
            <person name="Bushley K.E."/>
            <person name="Xiang M."/>
            <person name="Liu X."/>
        </authorList>
    </citation>
    <scope>NUCLEOTIDE SEQUENCE [LARGE SCALE GENOMIC DNA]</scope>
    <source>
        <strain evidence="1 2">3608</strain>
    </source>
</reference>
<evidence type="ECO:0000313" key="1">
    <source>
        <dbReference type="EMBL" id="KJZ74710.1"/>
    </source>
</evidence>
<dbReference type="OrthoDB" id="6921389at2759"/>
<protein>
    <recommendedName>
        <fullName evidence="3">Terpene synthase</fullName>
    </recommendedName>
</protein>
<dbReference type="AlphaFoldDB" id="A0A0F7ZP15"/>
<proteinExistence type="predicted"/>
<sequence length="349" mass="39572">MGGSIEIDCRLSCRLDEDEVLENGAFTLLDVRHHVHHKQADHVTAEVVQSWADAVADGTTSGFHGTENGISGNFDSLVLPEATKERLERSVWFTQFFFLLDDKAEALSQDMAHNHLNVHVAAILDDAGVKDPISPMEKVLVPGCRALLAIDHDRGVPVLQAWRDWVLNTDSKVIADFDNFDDYVQFRIINSGMMPYSRFIEYGMELRISPEERESAVKFQQLAVASIALCNDWWSWPKEISAHIAGTSRLINGVYILMKQHNLPAHKARAMLKEWVLESERKLMRMRDVLLSGENVSLDMRKYVQAHMWVVSGHSLWESTCPRYHKYLYFTLSDELITNGCQTVKAGGT</sequence>